<proteinExistence type="predicted"/>
<protein>
    <submittedName>
        <fullName evidence="3">Probable serine/threonine-protein kinase At1g54610</fullName>
    </submittedName>
</protein>
<name>A0A8B8ZZQ5_PHODC</name>
<keyword evidence="3" id="KW-0808">Transferase</keyword>
<feature type="region of interest" description="Disordered" evidence="1">
    <location>
        <begin position="1"/>
        <end position="38"/>
    </location>
</feature>
<accession>A0A8B8ZZQ5</accession>
<evidence type="ECO:0000313" key="2">
    <source>
        <dbReference type="Proteomes" id="UP000228380"/>
    </source>
</evidence>
<dbReference type="GeneID" id="120107519"/>
<gene>
    <name evidence="3" type="primary">LOC120107519</name>
</gene>
<feature type="region of interest" description="Disordered" evidence="1">
    <location>
        <begin position="58"/>
        <end position="78"/>
    </location>
</feature>
<reference evidence="3" key="1">
    <citation type="submission" date="2025-08" db="UniProtKB">
        <authorList>
            <consortium name="RefSeq"/>
        </authorList>
    </citation>
    <scope>IDENTIFICATION</scope>
    <source>
        <tissue evidence="3">Young leaves</tissue>
    </source>
</reference>
<keyword evidence="2" id="KW-1185">Reference proteome</keyword>
<evidence type="ECO:0000256" key="1">
    <source>
        <dbReference type="SAM" id="MobiDB-lite"/>
    </source>
</evidence>
<dbReference type="Gene3D" id="3.30.200.20">
    <property type="entry name" value="Phosphorylase Kinase, domain 1"/>
    <property type="match status" value="1"/>
</dbReference>
<dbReference type="GO" id="GO:0016301">
    <property type="term" value="F:kinase activity"/>
    <property type="evidence" value="ECO:0007669"/>
    <property type="project" value="UniProtKB-KW"/>
</dbReference>
<dbReference type="AlphaFoldDB" id="A0A8B8ZZQ5"/>
<evidence type="ECO:0000313" key="3">
    <source>
        <dbReference type="RefSeq" id="XP_038976739.1"/>
    </source>
</evidence>
<dbReference type="Proteomes" id="UP000228380">
    <property type="component" value="Unplaced"/>
</dbReference>
<keyword evidence="3" id="KW-0418">Kinase</keyword>
<sequence>MGCAFGKDASPAPSSASVRRKKERTARPVASDRKSQAALSKFETAVVDAPAAAAAVRAEKAERLAGERTARPVASDRKSQAALSKFETAVVDAPAAAAAVAGRRRQRADPSLGNHPGHVHGEQVAAGWPSWLSIVAGEAIKGWTPRRADTFEKLAKIGQGTYSNVYKARHIIG</sequence>
<dbReference type="KEGG" id="pda:120107519"/>
<organism evidence="2 3">
    <name type="scientific">Phoenix dactylifera</name>
    <name type="common">Date palm</name>
    <dbReference type="NCBI Taxonomy" id="42345"/>
    <lineage>
        <taxon>Eukaryota</taxon>
        <taxon>Viridiplantae</taxon>
        <taxon>Streptophyta</taxon>
        <taxon>Embryophyta</taxon>
        <taxon>Tracheophyta</taxon>
        <taxon>Spermatophyta</taxon>
        <taxon>Magnoliopsida</taxon>
        <taxon>Liliopsida</taxon>
        <taxon>Arecaceae</taxon>
        <taxon>Coryphoideae</taxon>
        <taxon>Phoeniceae</taxon>
        <taxon>Phoenix</taxon>
    </lineage>
</organism>
<dbReference type="OrthoDB" id="693357at2759"/>
<dbReference type="RefSeq" id="XP_038976739.1">
    <property type="nucleotide sequence ID" value="XM_039120811.1"/>
</dbReference>